<comment type="similarity">
    <text evidence="2">Belongs to the BexD/CtrA/VexA family.</text>
</comment>
<reference evidence="18 19" key="1">
    <citation type="submission" date="2023-11" db="EMBL/GenBank/DDBJ databases">
        <title>Analysis of the Genomes of Mucilaginibacter gossypii cycad 4 and M. sabulilitoris SNA2: microbes with the potential for plant growth promotion.</title>
        <authorList>
            <person name="Hirsch A.M."/>
            <person name="Humm E."/>
            <person name="Rubbi M."/>
            <person name="Del Vecchio G."/>
            <person name="Ha S.M."/>
            <person name="Pellegrini M."/>
            <person name="Gunsalus R.P."/>
        </authorList>
    </citation>
    <scope>NUCLEOTIDE SEQUENCE [LARGE SCALE GENOMIC DNA]</scope>
    <source>
        <strain evidence="18 19">SNA2</strain>
    </source>
</reference>
<dbReference type="Pfam" id="PF22461">
    <property type="entry name" value="SLBB_2"/>
    <property type="match status" value="1"/>
</dbReference>
<protein>
    <submittedName>
        <fullName evidence="18">Polysaccharide biosynthesis/export family protein</fullName>
    </submittedName>
</protein>
<dbReference type="Gene3D" id="3.10.560.10">
    <property type="entry name" value="Outer membrane lipoprotein wza domain like"/>
    <property type="match status" value="1"/>
</dbReference>
<keyword evidence="11 15" id="KW-0472">Membrane</keyword>
<keyword evidence="9" id="KW-0406">Ion transport</keyword>
<evidence type="ECO:0000313" key="19">
    <source>
        <dbReference type="Proteomes" id="UP001324380"/>
    </source>
</evidence>
<evidence type="ECO:0000256" key="9">
    <source>
        <dbReference type="ARBA" id="ARBA00023065"/>
    </source>
</evidence>
<evidence type="ECO:0000256" key="1">
    <source>
        <dbReference type="ARBA" id="ARBA00004571"/>
    </source>
</evidence>
<keyword evidence="8" id="KW-0625">Polysaccharide transport</keyword>
<gene>
    <name evidence="18" type="ORF">SNE25_08775</name>
</gene>
<evidence type="ECO:0000259" key="16">
    <source>
        <dbReference type="Pfam" id="PF02563"/>
    </source>
</evidence>
<dbReference type="PANTHER" id="PTHR33619">
    <property type="entry name" value="POLYSACCHARIDE EXPORT PROTEIN GFCE-RELATED"/>
    <property type="match status" value="1"/>
</dbReference>
<evidence type="ECO:0000256" key="2">
    <source>
        <dbReference type="ARBA" id="ARBA00009450"/>
    </source>
</evidence>
<evidence type="ECO:0000256" key="4">
    <source>
        <dbReference type="ARBA" id="ARBA00022452"/>
    </source>
</evidence>
<keyword evidence="7" id="KW-0732">Signal</keyword>
<dbReference type="InterPro" id="IPR054765">
    <property type="entry name" value="SLBB_dom"/>
</dbReference>
<keyword evidence="15" id="KW-1133">Transmembrane helix</keyword>
<keyword evidence="4" id="KW-1134">Transmembrane beta strand</keyword>
<dbReference type="InterPro" id="IPR003715">
    <property type="entry name" value="Poly_export_N"/>
</dbReference>
<evidence type="ECO:0000313" key="18">
    <source>
        <dbReference type="EMBL" id="WPU95610.1"/>
    </source>
</evidence>
<dbReference type="PANTHER" id="PTHR33619:SF3">
    <property type="entry name" value="POLYSACCHARIDE EXPORT PROTEIN GFCE-RELATED"/>
    <property type="match status" value="1"/>
</dbReference>
<accession>A0ABZ0TR44</accession>
<dbReference type="Proteomes" id="UP001324380">
    <property type="component" value="Chromosome"/>
</dbReference>
<evidence type="ECO:0000259" key="17">
    <source>
        <dbReference type="Pfam" id="PF22461"/>
    </source>
</evidence>
<keyword evidence="19" id="KW-1185">Reference proteome</keyword>
<organism evidence="18 19">
    <name type="scientific">Mucilaginibacter sabulilitoris</name>
    <dbReference type="NCBI Taxonomy" id="1173583"/>
    <lineage>
        <taxon>Bacteria</taxon>
        <taxon>Pseudomonadati</taxon>
        <taxon>Bacteroidota</taxon>
        <taxon>Sphingobacteriia</taxon>
        <taxon>Sphingobacteriales</taxon>
        <taxon>Sphingobacteriaceae</taxon>
        <taxon>Mucilaginibacter</taxon>
    </lineage>
</organism>
<dbReference type="PROSITE" id="PS51257">
    <property type="entry name" value="PROKAR_LIPOPROTEIN"/>
    <property type="match status" value="1"/>
</dbReference>
<keyword evidence="12" id="KW-0564">Palmitate</keyword>
<evidence type="ECO:0000256" key="12">
    <source>
        <dbReference type="ARBA" id="ARBA00023139"/>
    </source>
</evidence>
<name>A0ABZ0TR44_9SPHI</name>
<feature type="domain" description="Polysaccharide export protein N-terminal" evidence="16">
    <location>
        <begin position="53"/>
        <end position="151"/>
    </location>
</feature>
<comment type="subcellular location">
    <subcellularLocation>
        <location evidence="1">Cell outer membrane</location>
        <topology evidence="1">Multi-pass membrane protein</topology>
    </subcellularLocation>
</comment>
<keyword evidence="6 15" id="KW-0812">Transmembrane</keyword>
<keyword evidence="14" id="KW-0449">Lipoprotein</keyword>
<evidence type="ECO:0000256" key="15">
    <source>
        <dbReference type="SAM" id="Phobius"/>
    </source>
</evidence>
<feature type="transmembrane region" description="Helical" evidence="15">
    <location>
        <begin position="253"/>
        <end position="271"/>
    </location>
</feature>
<dbReference type="EMBL" id="CP139558">
    <property type="protein sequence ID" value="WPU95610.1"/>
    <property type="molecule type" value="Genomic_DNA"/>
</dbReference>
<feature type="domain" description="SLBB" evidence="17">
    <location>
        <begin position="156"/>
        <end position="236"/>
    </location>
</feature>
<dbReference type="InterPro" id="IPR049712">
    <property type="entry name" value="Poly_export"/>
</dbReference>
<keyword evidence="3" id="KW-0813">Transport</keyword>
<sequence length="273" mass="30146">MRKYYLFNSFFILFILLISSTIFSCSSTKNIKYFQDIPDSGQMKTIAKAEYTEPVIQIDDIVTILVQTVDPLATNSITLGNVPIQSTSSVGLGASSLNQQISSGYLVNKQGFVDVPILGHIKVVGLTTTQTRELVLAEASKYFKEPTVIVRYANFKISVTGEVAKPGQYTTPNERVSVLDALAMAGDLTIYGKRDNILLVRENADGTKSPYRINLNRSDLMSSAYFYLRQNDIIYVEPNKSKVAATDINQAKTLAIIGSALSVLIVLFTRINF</sequence>
<keyword evidence="13" id="KW-0998">Cell outer membrane</keyword>
<proteinExistence type="inferred from homology"/>
<evidence type="ECO:0000256" key="5">
    <source>
        <dbReference type="ARBA" id="ARBA00022597"/>
    </source>
</evidence>
<evidence type="ECO:0000256" key="14">
    <source>
        <dbReference type="ARBA" id="ARBA00023288"/>
    </source>
</evidence>
<keyword evidence="10" id="KW-0626">Porin</keyword>
<dbReference type="Pfam" id="PF02563">
    <property type="entry name" value="Poly_export"/>
    <property type="match status" value="1"/>
</dbReference>
<evidence type="ECO:0000256" key="10">
    <source>
        <dbReference type="ARBA" id="ARBA00023114"/>
    </source>
</evidence>
<evidence type="ECO:0000256" key="7">
    <source>
        <dbReference type="ARBA" id="ARBA00022729"/>
    </source>
</evidence>
<dbReference type="RefSeq" id="WP_321564716.1">
    <property type="nucleotide sequence ID" value="NZ_CP139558.1"/>
</dbReference>
<evidence type="ECO:0000256" key="8">
    <source>
        <dbReference type="ARBA" id="ARBA00023047"/>
    </source>
</evidence>
<evidence type="ECO:0000256" key="11">
    <source>
        <dbReference type="ARBA" id="ARBA00023136"/>
    </source>
</evidence>
<evidence type="ECO:0000256" key="13">
    <source>
        <dbReference type="ARBA" id="ARBA00023237"/>
    </source>
</evidence>
<keyword evidence="5" id="KW-0762">Sugar transport</keyword>
<evidence type="ECO:0000256" key="3">
    <source>
        <dbReference type="ARBA" id="ARBA00022448"/>
    </source>
</evidence>
<evidence type="ECO:0000256" key="6">
    <source>
        <dbReference type="ARBA" id="ARBA00022692"/>
    </source>
</evidence>